<feature type="transmembrane region" description="Helical" evidence="1">
    <location>
        <begin position="116"/>
        <end position="139"/>
    </location>
</feature>
<keyword evidence="1" id="KW-0812">Transmembrane</keyword>
<keyword evidence="1" id="KW-0472">Membrane</keyword>
<proteinExistence type="predicted"/>
<dbReference type="Proteomes" id="UP000247498">
    <property type="component" value="Unassembled WGS sequence"/>
</dbReference>
<evidence type="ECO:0000313" key="2">
    <source>
        <dbReference type="EMBL" id="GBF92372.1"/>
    </source>
</evidence>
<protein>
    <submittedName>
        <fullName evidence="2">Uncharacterized protein</fullName>
    </submittedName>
</protein>
<dbReference type="PANTHER" id="PTHR34211">
    <property type="entry name" value="CALCINEURIN-LIKE METALLO-PHOSPHOESTERASE SUPERFAMILY PROTEIN"/>
    <property type="match status" value="1"/>
</dbReference>
<dbReference type="AlphaFoldDB" id="A0A2V0P0C6"/>
<dbReference type="EMBL" id="BDRX01000031">
    <property type="protein sequence ID" value="GBF92372.1"/>
    <property type="molecule type" value="Genomic_DNA"/>
</dbReference>
<feature type="transmembrane region" description="Helical" evidence="1">
    <location>
        <begin position="81"/>
        <end position="100"/>
    </location>
</feature>
<organism evidence="2 3">
    <name type="scientific">Raphidocelis subcapitata</name>
    <dbReference type="NCBI Taxonomy" id="307507"/>
    <lineage>
        <taxon>Eukaryota</taxon>
        <taxon>Viridiplantae</taxon>
        <taxon>Chlorophyta</taxon>
        <taxon>core chlorophytes</taxon>
        <taxon>Chlorophyceae</taxon>
        <taxon>CS clade</taxon>
        <taxon>Sphaeropleales</taxon>
        <taxon>Selenastraceae</taxon>
        <taxon>Raphidocelis</taxon>
    </lineage>
</organism>
<reference evidence="2 3" key="1">
    <citation type="journal article" date="2018" name="Sci. Rep.">
        <title>Raphidocelis subcapitata (=Pseudokirchneriella subcapitata) provides an insight into genome evolution and environmental adaptations in the Sphaeropleales.</title>
        <authorList>
            <person name="Suzuki S."/>
            <person name="Yamaguchi H."/>
            <person name="Nakajima N."/>
            <person name="Kawachi M."/>
        </authorList>
    </citation>
    <scope>NUCLEOTIDE SEQUENCE [LARGE SCALE GENOMIC DNA]</scope>
    <source>
        <strain evidence="2 3">NIES-35</strain>
    </source>
</reference>
<comment type="caution">
    <text evidence="2">The sequence shown here is derived from an EMBL/GenBank/DDBJ whole genome shotgun (WGS) entry which is preliminary data.</text>
</comment>
<gene>
    <name evidence="2" type="ORF">Rsub_05574</name>
</gene>
<accession>A0A2V0P0C6</accession>
<keyword evidence="1" id="KW-1133">Transmembrane helix</keyword>
<dbReference type="OrthoDB" id="1883418at2759"/>
<sequence length="206" mass="22024">MVVAEGGGHGGHIQFQHTQLGVYLVGACALLYTVAERGQEVLRKYHLNKRWYYLYGALCLSAYLYMLPFIRRGIGSAHRGYINLSTAYICWLMLAVFYHLPSLEALGFDVRADVSLALSVACYSVAALGALTGLQLLAVRLRICPPPPGAGGRELWTAVLFNGGSLAVACTTYYSLCGNGSDEALAARGASGAPVSPVRQAVCANF</sequence>
<evidence type="ECO:0000313" key="3">
    <source>
        <dbReference type="Proteomes" id="UP000247498"/>
    </source>
</evidence>
<name>A0A2V0P0C6_9CHLO</name>
<dbReference type="InParanoid" id="A0A2V0P0C6"/>
<keyword evidence="3" id="KW-1185">Reference proteome</keyword>
<dbReference type="STRING" id="307507.A0A2V0P0C6"/>
<evidence type="ECO:0000256" key="1">
    <source>
        <dbReference type="SAM" id="Phobius"/>
    </source>
</evidence>
<dbReference type="PANTHER" id="PTHR34211:SF3">
    <property type="entry name" value="CALCINEURIN-LIKE METALLO-PHOSPHOESTERASE SUPERFAMILY PROTEIN"/>
    <property type="match status" value="1"/>
</dbReference>
<feature type="transmembrane region" description="Helical" evidence="1">
    <location>
        <begin position="51"/>
        <end position="69"/>
    </location>
</feature>